<reference evidence="2" key="1">
    <citation type="journal article" date="2020" name="Stud. Mycol.">
        <title>101 Dothideomycetes genomes: a test case for predicting lifestyles and emergence of pathogens.</title>
        <authorList>
            <person name="Haridas S."/>
            <person name="Albert R."/>
            <person name="Binder M."/>
            <person name="Bloem J."/>
            <person name="Labutti K."/>
            <person name="Salamov A."/>
            <person name="Andreopoulos B."/>
            <person name="Baker S."/>
            <person name="Barry K."/>
            <person name="Bills G."/>
            <person name="Bluhm B."/>
            <person name="Cannon C."/>
            <person name="Castanera R."/>
            <person name="Culley D."/>
            <person name="Daum C."/>
            <person name="Ezra D."/>
            <person name="Gonzalez J."/>
            <person name="Henrissat B."/>
            <person name="Kuo A."/>
            <person name="Liang C."/>
            <person name="Lipzen A."/>
            <person name="Lutzoni F."/>
            <person name="Magnuson J."/>
            <person name="Mondo S."/>
            <person name="Nolan M."/>
            <person name="Ohm R."/>
            <person name="Pangilinan J."/>
            <person name="Park H.-J."/>
            <person name="Ramirez L."/>
            <person name="Alfaro M."/>
            <person name="Sun H."/>
            <person name="Tritt A."/>
            <person name="Yoshinaga Y."/>
            <person name="Zwiers L.-H."/>
            <person name="Turgeon B."/>
            <person name="Goodwin S."/>
            <person name="Spatafora J."/>
            <person name="Crous P."/>
            <person name="Grigoriev I."/>
        </authorList>
    </citation>
    <scope>NUCLEOTIDE SEQUENCE</scope>
    <source>
        <strain evidence="2">CBS 125425</strain>
    </source>
</reference>
<feature type="chain" id="PRO_5040199836" evidence="1">
    <location>
        <begin position="25"/>
        <end position="305"/>
    </location>
</feature>
<dbReference type="Proteomes" id="UP000799444">
    <property type="component" value="Unassembled WGS sequence"/>
</dbReference>
<evidence type="ECO:0000313" key="3">
    <source>
        <dbReference type="Proteomes" id="UP000799444"/>
    </source>
</evidence>
<sequence length="305" mass="32901">MSPSFLGVAYAMLITGVLLAPAAADALTDFQGLQTIINTAAGTIGATTNSTRWGFAGPASGTLGTANTIENITTTILRTKFNLDTNKVTWLNASNATNIGPKLTSLDDPYINYVGAVPNLSTALTTLGRAWHSEMNKPVYEAIDSLQQALTALQSSLLTEQLIHTNSTLRTIRASGSLEDAQVAWGRFLNFPGASPSSSKRAIAADALRLGGPWAPTTLRRSVSAPSATAVVKLFFDDELNHKKESPKTRRSLHIAKEGSFYTHKELWGRAAHRRSVDLDEKLEPVQKKSTRFSHLARIGRPFIA</sequence>
<dbReference type="OrthoDB" id="3860394at2759"/>
<proteinExistence type="predicted"/>
<evidence type="ECO:0000313" key="2">
    <source>
        <dbReference type="EMBL" id="KAF2739394.1"/>
    </source>
</evidence>
<keyword evidence="1" id="KW-0732">Signal</keyword>
<protein>
    <submittedName>
        <fullName evidence="2">Uncharacterized protein</fullName>
    </submittedName>
</protein>
<evidence type="ECO:0000256" key="1">
    <source>
        <dbReference type="SAM" id="SignalP"/>
    </source>
</evidence>
<accession>A0A9P4V624</accession>
<gene>
    <name evidence="2" type="ORF">EJ04DRAFT_310504</name>
</gene>
<comment type="caution">
    <text evidence="2">The sequence shown here is derived from an EMBL/GenBank/DDBJ whole genome shotgun (WGS) entry which is preliminary data.</text>
</comment>
<dbReference type="EMBL" id="ML996104">
    <property type="protein sequence ID" value="KAF2739394.1"/>
    <property type="molecule type" value="Genomic_DNA"/>
</dbReference>
<dbReference type="AlphaFoldDB" id="A0A9P4V624"/>
<keyword evidence="3" id="KW-1185">Reference proteome</keyword>
<name>A0A9P4V624_9PLEO</name>
<feature type="signal peptide" evidence="1">
    <location>
        <begin position="1"/>
        <end position="24"/>
    </location>
</feature>
<organism evidence="2 3">
    <name type="scientific">Polyplosphaeria fusca</name>
    <dbReference type="NCBI Taxonomy" id="682080"/>
    <lineage>
        <taxon>Eukaryota</taxon>
        <taxon>Fungi</taxon>
        <taxon>Dikarya</taxon>
        <taxon>Ascomycota</taxon>
        <taxon>Pezizomycotina</taxon>
        <taxon>Dothideomycetes</taxon>
        <taxon>Pleosporomycetidae</taxon>
        <taxon>Pleosporales</taxon>
        <taxon>Tetraplosphaeriaceae</taxon>
        <taxon>Polyplosphaeria</taxon>
    </lineage>
</organism>